<dbReference type="KEGG" id="otk:C6570_00820"/>
<organism evidence="1 2">
    <name type="scientific">Ottowia oryzae</name>
    <dbReference type="NCBI Taxonomy" id="2109914"/>
    <lineage>
        <taxon>Bacteria</taxon>
        <taxon>Pseudomonadati</taxon>
        <taxon>Pseudomonadota</taxon>
        <taxon>Betaproteobacteria</taxon>
        <taxon>Burkholderiales</taxon>
        <taxon>Comamonadaceae</taxon>
        <taxon>Ottowia</taxon>
    </lineage>
</organism>
<proteinExistence type="predicted"/>
<gene>
    <name evidence="1" type="ORF">C6570_00820</name>
</gene>
<evidence type="ECO:0000313" key="2">
    <source>
        <dbReference type="Proteomes" id="UP000239709"/>
    </source>
</evidence>
<dbReference type="OrthoDB" id="8811615at2"/>
<accession>A0A2S0MJ17</accession>
<dbReference type="AlphaFoldDB" id="A0A2S0MJ17"/>
<sequence>MAIAAIAFTALYRTVGQSSKVVVDVQARVEAAMLARSVLARATFAEDLAPLQTGQEGPWQWRLQAAQQTVTLTDTTGQALESPTVPVARVDIEVAREGAGRVFEMTAWKPYRNAP</sequence>
<reference evidence="1 2" key="1">
    <citation type="submission" date="2018-03" db="EMBL/GenBank/DDBJ databases">
        <title>Genome sequencing of Ottowia sp.</title>
        <authorList>
            <person name="Kim S.-J."/>
            <person name="Heo J."/>
            <person name="Kwon S.-W."/>
        </authorList>
    </citation>
    <scope>NUCLEOTIDE SEQUENCE [LARGE SCALE GENOMIC DNA]</scope>
    <source>
        <strain evidence="1 2">KADR8-3</strain>
    </source>
</reference>
<protein>
    <submittedName>
        <fullName evidence="1">General secretion pathway protein GspI</fullName>
    </submittedName>
</protein>
<dbReference type="EMBL" id="CP027666">
    <property type="protein sequence ID" value="AVO35894.1"/>
    <property type="molecule type" value="Genomic_DNA"/>
</dbReference>
<keyword evidence="2" id="KW-1185">Reference proteome</keyword>
<dbReference type="Proteomes" id="UP000239709">
    <property type="component" value="Chromosome"/>
</dbReference>
<evidence type="ECO:0000313" key="1">
    <source>
        <dbReference type="EMBL" id="AVO35894.1"/>
    </source>
</evidence>
<name>A0A2S0MJ17_9BURK</name>